<sequence>MHVARKTVQLGDDERDPLTLRKSKSSSELRPIGSPPALNLRERSDWIGTAVGGNSGSLSV</sequence>
<evidence type="ECO:0000313" key="2">
    <source>
        <dbReference type="EMBL" id="OHV15329.1"/>
    </source>
</evidence>
<protein>
    <submittedName>
        <fullName evidence="2">Uncharacterized protein</fullName>
    </submittedName>
</protein>
<accession>A0A1S1P271</accession>
<gene>
    <name evidence="2" type="ORF">BK022_19825</name>
</gene>
<organism evidence="2 3">
    <name type="scientific">Methylorubrum extorquens</name>
    <name type="common">Methylobacterium dichloromethanicum</name>
    <name type="synonym">Methylobacterium extorquens</name>
    <dbReference type="NCBI Taxonomy" id="408"/>
    <lineage>
        <taxon>Bacteria</taxon>
        <taxon>Pseudomonadati</taxon>
        <taxon>Pseudomonadota</taxon>
        <taxon>Alphaproteobacteria</taxon>
        <taxon>Hyphomicrobiales</taxon>
        <taxon>Methylobacteriaceae</taxon>
        <taxon>Methylorubrum</taxon>
    </lineage>
</organism>
<feature type="region of interest" description="Disordered" evidence="1">
    <location>
        <begin position="1"/>
        <end position="41"/>
    </location>
</feature>
<evidence type="ECO:0000256" key="1">
    <source>
        <dbReference type="SAM" id="MobiDB-lite"/>
    </source>
</evidence>
<reference evidence="2 3" key="1">
    <citation type="submission" date="2016-10" db="EMBL/GenBank/DDBJ databases">
        <title>Draft genome sequence of Methylobacterium extorquens CP3, a seed endophyte of Crotalaria pumila with plant growth-promoting and metal tolerance properties.</title>
        <authorList>
            <person name="Sanchez-Lopez A.S."/>
            <person name="Van Hamme J.D."/>
            <person name="Thijs S."/>
            <person name="Mcammond B.M."/>
            <person name="Stevens V."/>
            <person name="Gonzalez-Chavez M.D.C."/>
            <person name="Vangronsveld J."/>
        </authorList>
    </citation>
    <scope>NUCLEOTIDE SEQUENCE [LARGE SCALE GENOMIC DNA]</scope>
    <source>
        <strain evidence="2 3">CP3</strain>
    </source>
</reference>
<name>A0A1S1P271_METEX</name>
<proteinExistence type="predicted"/>
<dbReference type="AlphaFoldDB" id="A0A1S1P271"/>
<dbReference type="Proteomes" id="UP000180215">
    <property type="component" value="Unassembled WGS sequence"/>
</dbReference>
<comment type="caution">
    <text evidence="2">The sequence shown here is derived from an EMBL/GenBank/DDBJ whole genome shotgun (WGS) entry which is preliminary data.</text>
</comment>
<evidence type="ECO:0000313" key="3">
    <source>
        <dbReference type="Proteomes" id="UP000180215"/>
    </source>
</evidence>
<dbReference type="EMBL" id="MNAO01000293">
    <property type="protein sequence ID" value="OHV15329.1"/>
    <property type="molecule type" value="Genomic_DNA"/>
</dbReference>